<keyword evidence="1" id="KW-0732">Signal</keyword>
<protein>
    <recommendedName>
        <fullName evidence="4">Lipoprotein</fullName>
    </recommendedName>
</protein>
<evidence type="ECO:0000313" key="2">
    <source>
        <dbReference type="EMBL" id="MBK7955788.1"/>
    </source>
</evidence>
<evidence type="ECO:0000313" key="3">
    <source>
        <dbReference type="Proteomes" id="UP000706151"/>
    </source>
</evidence>
<sequence>MSKSCAVLLLVLSVLIAGCAQIPQAAIDVNRQVSSGISALGQNGQDLIAAWEETGYAILNDRWSQIYKNADTAYRTKKNIVIGTALTAQQQEEVAGMAVLVRDAVRTKIRDEASILRKTVSSNTAITLEANDSITALLISANSVLSGQQSALKQVVGLVPIPPAIGQFVTDAIAAIK</sequence>
<evidence type="ECO:0008006" key="4">
    <source>
        <dbReference type="Google" id="ProtNLM"/>
    </source>
</evidence>
<dbReference type="Proteomes" id="UP000706151">
    <property type="component" value="Unassembled WGS sequence"/>
</dbReference>
<dbReference type="PROSITE" id="PS51257">
    <property type="entry name" value="PROKAR_LIPOPROTEIN"/>
    <property type="match status" value="1"/>
</dbReference>
<accession>A0A935TE87</accession>
<reference evidence="2 3" key="1">
    <citation type="submission" date="2020-10" db="EMBL/GenBank/DDBJ databases">
        <title>Connecting structure to function with the recovery of over 1000 high-quality activated sludge metagenome-assembled genomes encoding full-length rRNA genes using long-read sequencing.</title>
        <authorList>
            <person name="Singleton C.M."/>
            <person name="Petriglieri F."/>
            <person name="Kristensen J.M."/>
            <person name="Kirkegaard R.H."/>
            <person name="Michaelsen T.Y."/>
            <person name="Andersen M.H."/>
            <person name="Karst S.M."/>
            <person name="Dueholm M.S."/>
            <person name="Nielsen P.H."/>
            <person name="Albertsen M."/>
        </authorList>
    </citation>
    <scope>NUCLEOTIDE SEQUENCE [LARGE SCALE GENOMIC DNA]</scope>
    <source>
        <strain evidence="2">Fred_18-Q3-R57-64_BAT3C.720</strain>
    </source>
</reference>
<dbReference type="EMBL" id="JADJOT010000011">
    <property type="protein sequence ID" value="MBK7955788.1"/>
    <property type="molecule type" value="Genomic_DNA"/>
</dbReference>
<dbReference type="AlphaFoldDB" id="A0A935TE87"/>
<name>A0A935TE87_9PROT</name>
<proteinExistence type="predicted"/>
<feature type="signal peptide" evidence="1">
    <location>
        <begin position="1"/>
        <end position="25"/>
    </location>
</feature>
<feature type="chain" id="PRO_5037511257" description="Lipoprotein" evidence="1">
    <location>
        <begin position="26"/>
        <end position="177"/>
    </location>
</feature>
<comment type="caution">
    <text evidence="2">The sequence shown here is derived from an EMBL/GenBank/DDBJ whole genome shotgun (WGS) entry which is preliminary data.</text>
</comment>
<organism evidence="2 3">
    <name type="scientific">Candidatus Accumulibacter affinis</name>
    <dbReference type="NCBI Taxonomy" id="2954384"/>
    <lineage>
        <taxon>Bacteria</taxon>
        <taxon>Pseudomonadati</taxon>
        <taxon>Pseudomonadota</taxon>
        <taxon>Betaproteobacteria</taxon>
        <taxon>Candidatus Accumulibacter</taxon>
    </lineage>
</organism>
<gene>
    <name evidence="2" type="ORF">IPK02_18650</name>
</gene>
<evidence type="ECO:0000256" key="1">
    <source>
        <dbReference type="SAM" id="SignalP"/>
    </source>
</evidence>